<organism evidence="1 2">
    <name type="scientific">Streptomyces coffeae</name>
    <dbReference type="NCBI Taxonomy" id="621382"/>
    <lineage>
        <taxon>Bacteria</taxon>
        <taxon>Bacillati</taxon>
        <taxon>Actinomycetota</taxon>
        <taxon>Actinomycetes</taxon>
        <taxon>Kitasatosporales</taxon>
        <taxon>Streptomycetaceae</taxon>
        <taxon>Streptomyces</taxon>
    </lineage>
</organism>
<protein>
    <submittedName>
        <fullName evidence="1">Uncharacterized protein</fullName>
    </submittedName>
</protein>
<evidence type="ECO:0000313" key="2">
    <source>
        <dbReference type="Proteomes" id="UP000634229"/>
    </source>
</evidence>
<proteinExistence type="predicted"/>
<sequence length="145" mass="15800">MIRLTFSVRPDQGEPSGFDLGDMEWVGDFGRIDSQGHVPDQGMMIYLSVSLLLDQLRVFLDGSAKTQSYHGIDTSFRLVFRRGKRGISISAGNGVIARVDGRALAEAVLRAADEMTESHLGGLDDRGAGRADCLASLREFRAAVR</sequence>
<gene>
    <name evidence="1" type="ORF">JK363_16480</name>
</gene>
<reference evidence="1 2" key="1">
    <citation type="submission" date="2021-01" db="EMBL/GenBank/DDBJ databases">
        <title>WGS of actinomycetes isolated from Thailand.</title>
        <authorList>
            <person name="Thawai C."/>
        </authorList>
    </citation>
    <scope>NUCLEOTIDE SEQUENCE [LARGE SCALE GENOMIC DNA]</scope>
    <source>
        <strain evidence="1 2">CA1R205</strain>
    </source>
</reference>
<dbReference type="RefSeq" id="WP_201875647.1">
    <property type="nucleotide sequence ID" value="NZ_JAERRF010000008.1"/>
</dbReference>
<comment type="caution">
    <text evidence="1">The sequence shown here is derived from an EMBL/GenBank/DDBJ whole genome shotgun (WGS) entry which is preliminary data.</text>
</comment>
<keyword evidence="2" id="KW-1185">Reference proteome</keyword>
<dbReference type="EMBL" id="JAERRF010000008">
    <property type="protein sequence ID" value="MBL1098241.1"/>
    <property type="molecule type" value="Genomic_DNA"/>
</dbReference>
<dbReference type="Proteomes" id="UP000634229">
    <property type="component" value="Unassembled WGS sequence"/>
</dbReference>
<evidence type="ECO:0000313" key="1">
    <source>
        <dbReference type="EMBL" id="MBL1098241.1"/>
    </source>
</evidence>
<name>A0ABS1NDT1_9ACTN</name>
<accession>A0ABS1NDT1</accession>